<evidence type="ECO:0000313" key="2">
    <source>
        <dbReference type="Proteomes" id="UP001652660"/>
    </source>
</evidence>
<feature type="compositionally biased region" description="Basic and acidic residues" evidence="1">
    <location>
        <begin position="1444"/>
        <end position="1457"/>
    </location>
</feature>
<feature type="region of interest" description="Disordered" evidence="1">
    <location>
        <begin position="750"/>
        <end position="914"/>
    </location>
</feature>
<feature type="compositionally biased region" description="Basic and acidic residues" evidence="1">
    <location>
        <begin position="207"/>
        <end position="222"/>
    </location>
</feature>
<feature type="compositionally biased region" description="Acidic residues" evidence="1">
    <location>
        <begin position="318"/>
        <end position="347"/>
    </location>
</feature>
<feature type="compositionally biased region" description="Polar residues" evidence="1">
    <location>
        <begin position="1501"/>
        <end position="1517"/>
    </location>
</feature>
<dbReference type="RefSeq" id="XP_027123506.1">
    <property type="nucleotide sequence ID" value="XM_027267705.1"/>
</dbReference>
<feature type="region of interest" description="Disordered" evidence="1">
    <location>
        <begin position="712"/>
        <end position="732"/>
    </location>
</feature>
<feature type="compositionally biased region" description="Basic and acidic residues" evidence="1">
    <location>
        <begin position="301"/>
        <end position="312"/>
    </location>
</feature>
<feature type="region of interest" description="Disordered" evidence="1">
    <location>
        <begin position="587"/>
        <end position="626"/>
    </location>
</feature>
<dbReference type="PANTHER" id="PTHR33870">
    <property type="entry name" value="CARDIOMYOPATHY-ASSOCIATED PROTEIN"/>
    <property type="match status" value="1"/>
</dbReference>
<dbReference type="RefSeq" id="XP_027123457.1">
    <property type="nucleotide sequence ID" value="XM_027267656.1"/>
</dbReference>
<feature type="compositionally biased region" description="Polar residues" evidence="1">
    <location>
        <begin position="531"/>
        <end position="554"/>
    </location>
</feature>
<gene>
    <name evidence="3 4" type="primary">LOC113740115</name>
</gene>
<feature type="compositionally biased region" description="Polar residues" evidence="1">
    <location>
        <begin position="1481"/>
        <end position="1490"/>
    </location>
</feature>
<dbReference type="GeneID" id="113740115"/>
<accession>A0A6P6XBW2</accession>
<feature type="compositionally biased region" description="Basic and acidic residues" evidence="1">
    <location>
        <begin position="883"/>
        <end position="896"/>
    </location>
</feature>
<feature type="compositionally biased region" description="Polar residues" evidence="1">
    <location>
        <begin position="351"/>
        <end position="360"/>
    </location>
</feature>
<sequence length="1541" mass="169851">MAVEMLEMVVKMRKIVIFTTKRCYRSFCSHPFLVGMLCFLLFLYRSSPFVFSLLVSASPVLVCTAVLLGTLLSFGQPNIPEIERDEKTNHEIASLRTGVFGDDVVVEKNESYNVEKFTDRRGDVVEQLNGVASSIANRASELHRGDGVDYGAPLIKARCQDIEFENRLVAEEGRKLRDEGFEEKNEINDDRPVDGNAKTDDEDLELENDKSPAESFDSERVNVDSLDSPPGSPWKHVEEGEEREEEEEEEEVEDDEALDSGSDRAESSSPDASMADIIPMLDELHPLLDEDAPQPVSLSHDVSDAASERSLRSSDSSSESDDDNDEKQEDAEAADEENDDGDDEDEVQGNREGQTKSAITWTEEDQKNLMDLGTSELERNQRLESLIARRRARKTMSMMAERNLIDLDSADLPFNVAPISTARNNPFDLAYDSYDDMGLPPIPGSAPSILLPRRNPFDLPYDSSEEKPDLMGDSFQQEFTSFQPKEPLFRRHESFNVGPSIFGPSRQERQDSRLRPYFVAERMDSDGAGYSSFQRQSSELSDSKASSVPETDSVASAGDIDEKSLVEENISHQAEALSSVPEVVLMDPAGDLDDKNLSEEDISQESDLISMKEYKSPTEEDISHEQEHISKIEHVSEHVGHGSQSSEETDTLELDEIEHRDVEANGVKVGLLHVDSHHKIESLSIEEGSFSSSMELDQTETCSNAEAVKQVYQSTSSSSSLSDVSERISSEREVGGFSNLVEGCIDVGEEAGVSARPSEEGSDLNMARDTPQKEPVYDSSPPAVRKNCSSSSMSSDFHVETEMPTLSIKRPLSFTERESESGKEERDKNASDDNDMSASVAFPVDENQRETWMATDTSGNHMIGVDLSGADEVSNSTSAPEAPEPHVKLASRDSKSFQDTAVKGDLTHQRGSEHQADNSFALVDADVHLLVQNVVHSTLESMATSSEDQKFVESDETPSLAVKPVLHANMPYTVGQSTEYHPEHSVGDDVHVEGKEKQIFAHDQFTAEEKPTTEYSEELVFLDKSSDETYSRANHEGQESAVIAEEIIEELSSRDNSNITSPHELVQEASTKINSPTSPVSISILSETYESRAAEAYSDIESNSVHNFGNDDRLQALEDINFAAEATISQVNVEDIENDADEIKEIDEVLLSELDAVGDFSIKELLTTSNEFEKHVGSVEEGFSISDDTIRSTSPLDGDSIKMHESISIPPVMNAWPSEEDDVAQYVEEIKCISEPQTSVTNTTELANLSSGSSVEGVQIHIDSRSTEQEMLPRQNQIGLANPCTKQNAEEVMLDMPVIEAQSIQDVESSLKISELMSAEKVVMLGSTEIPPQSEANEASSSGMHVLEARMHLGAELTFEDTTPFGSWDHGLHEGSSPSEHKMDFPPSQLEDADLDLRQSNKIGVEREMLPDSISDGLHEAEIKYLERKDSELSISGTGSLKDPSLDLRQASEHQQDKVLESSALFEQNEAGTSRYLQSNTNELGVQEESNGADEKLDLNNVESPESLSTDLASNQGEKSHKSSTRSSSSSDSSSSDSDKE</sequence>
<feature type="compositionally biased region" description="Low complexity" evidence="1">
    <location>
        <begin position="714"/>
        <end position="723"/>
    </location>
</feature>
<dbReference type="OrthoDB" id="1908091at2759"/>
<feature type="region of interest" description="Disordered" evidence="1">
    <location>
        <begin position="444"/>
        <end position="471"/>
    </location>
</feature>
<keyword evidence="2" id="KW-1185">Reference proteome</keyword>
<reference evidence="3 4" key="2">
    <citation type="submission" date="2025-04" db="UniProtKB">
        <authorList>
            <consortium name="RefSeq"/>
        </authorList>
    </citation>
    <scope>IDENTIFICATION</scope>
    <source>
        <tissue evidence="3 4">Leaves</tissue>
    </source>
</reference>
<feature type="compositionally biased region" description="Acidic residues" evidence="1">
    <location>
        <begin position="239"/>
        <end position="258"/>
    </location>
</feature>
<feature type="region of interest" description="Disordered" evidence="1">
    <location>
        <begin position="1432"/>
        <end position="1457"/>
    </location>
</feature>
<evidence type="ECO:0000313" key="3">
    <source>
        <dbReference type="RefSeq" id="XP_027123457.1"/>
    </source>
</evidence>
<feature type="compositionally biased region" description="Basic and acidic residues" evidence="1">
    <location>
        <begin position="180"/>
        <end position="199"/>
    </location>
</feature>
<feature type="compositionally biased region" description="Basic and acidic residues" evidence="1">
    <location>
        <begin position="905"/>
        <end position="914"/>
    </location>
</feature>
<dbReference type="PANTHER" id="PTHR33870:SF4">
    <property type="entry name" value="CARDIOMYOPATHY-ASSOCIATED PROTEIN"/>
    <property type="match status" value="1"/>
</dbReference>
<feature type="compositionally biased region" description="Basic and acidic residues" evidence="1">
    <location>
        <begin position="610"/>
        <end position="626"/>
    </location>
</feature>
<evidence type="ECO:0000256" key="1">
    <source>
        <dbReference type="SAM" id="MobiDB-lite"/>
    </source>
</evidence>
<protein>
    <submittedName>
        <fullName evidence="3 4">Uncharacterized protein LOC113740115</fullName>
    </submittedName>
</protein>
<feature type="region of interest" description="Disordered" evidence="1">
    <location>
        <begin position="1366"/>
        <end position="1388"/>
    </location>
</feature>
<feature type="region of interest" description="Disordered" evidence="1">
    <location>
        <begin position="180"/>
        <end position="382"/>
    </location>
</feature>
<name>A0A6P6XBW2_COFAR</name>
<feature type="compositionally biased region" description="Low complexity" evidence="1">
    <location>
        <begin position="1525"/>
        <end position="1541"/>
    </location>
</feature>
<feature type="region of interest" description="Disordered" evidence="1">
    <location>
        <begin position="1481"/>
        <end position="1541"/>
    </location>
</feature>
<feature type="region of interest" description="Disordered" evidence="1">
    <location>
        <begin position="497"/>
        <end position="563"/>
    </location>
</feature>
<evidence type="ECO:0000313" key="4">
    <source>
        <dbReference type="RefSeq" id="XP_027123506.1"/>
    </source>
</evidence>
<proteinExistence type="predicted"/>
<dbReference type="Proteomes" id="UP001652660">
    <property type="component" value="Chromosome 6e"/>
</dbReference>
<reference evidence="2" key="1">
    <citation type="journal article" date="2025" name="Foods">
        <title>Unveiling the Microbial Signatures of Arabica Coffee Cherries: Insights into Ripeness Specific Diversity, Functional Traits, and Implications for Quality and Safety.</title>
        <authorList>
            <consortium name="RefSeq"/>
            <person name="Tenea G.N."/>
            <person name="Cifuentes V."/>
            <person name="Reyes P."/>
            <person name="Cevallos-Vallejos M."/>
        </authorList>
    </citation>
    <scope>NUCLEOTIDE SEQUENCE [LARGE SCALE GENOMIC DNA]</scope>
</reference>
<feature type="compositionally biased region" description="Basic and acidic residues" evidence="1">
    <location>
        <begin position="815"/>
        <end position="831"/>
    </location>
</feature>
<organism evidence="2 3">
    <name type="scientific">Coffea arabica</name>
    <name type="common">Arabian coffee</name>
    <dbReference type="NCBI Taxonomy" id="13443"/>
    <lineage>
        <taxon>Eukaryota</taxon>
        <taxon>Viridiplantae</taxon>
        <taxon>Streptophyta</taxon>
        <taxon>Embryophyta</taxon>
        <taxon>Tracheophyta</taxon>
        <taxon>Spermatophyta</taxon>
        <taxon>Magnoliopsida</taxon>
        <taxon>eudicotyledons</taxon>
        <taxon>Gunneridae</taxon>
        <taxon>Pentapetalae</taxon>
        <taxon>asterids</taxon>
        <taxon>lamiids</taxon>
        <taxon>Gentianales</taxon>
        <taxon>Rubiaceae</taxon>
        <taxon>Ixoroideae</taxon>
        <taxon>Gardenieae complex</taxon>
        <taxon>Bertiereae - Coffeeae clade</taxon>
        <taxon>Coffeeae</taxon>
        <taxon>Coffea</taxon>
    </lineage>
</organism>